<feature type="compositionally biased region" description="Low complexity" evidence="4">
    <location>
        <begin position="361"/>
        <end position="391"/>
    </location>
</feature>
<feature type="region of interest" description="Disordered" evidence="4">
    <location>
        <begin position="1"/>
        <end position="127"/>
    </location>
</feature>
<feature type="domain" description="ARID" evidence="5">
    <location>
        <begin position="228"/>
        <end position="321"/>
    </location>
</feature>
<evidence type="ECO:0000256" key="4">
    <source>
        <dbReference type="SAM" id="MobiDB-lite"/>
    </source>
</evidence>
<dbReference type="InterPro" id="IPR001606">
    <property type="entry name" value="ARID_dom"/>
</dbReference>
<dbReference type="OrthoDB" id="1938591at2759"/>
<reference evidence="6" key="1">
    <citation type="journal article" date="2020" name="Stud. Mycol.">
        <title>101 Dothideomycetes genomes: a test case for predicting lifestyles and emergence of pathogens.</title>
        <authorList>
            <person name="Haridas S."/>
            <person name="Albert R."/>
            <person name="Binder M."/>
            <person name="Bloem J."/>
            <person name="Labutti K."/>
            <person name="Salamov A."/>
            <person name="Andreopoulos B."/>
            <person name="Baker S."/>
            <person name="Barry K."/>
            <person name="Bills G."/>
            <person name="Bluhm B."/>
            <person name="Cannon C."/>
            <person name="Castanera R."/>
            <person name="Culley D."/>
            <person name="Daum C."/>
            <person name="Ezra D."/>
            <person name="Gonzalez J."/>
            <person name="Henrissat B."/>
            <person name="Kuo A."/>
            <person name="Liang C."/>
            <person name="Lipzen A."/>
            <person name="Lutzoni F."/>
            <person name="Magnuson J."/>
            <person name="Mondo S."/>
            <person name="Nolan M."/>
            <person name="Ohm R."/>
            <person name="Pangilinan J."/>
            <person name="Park H.-J."/>
            <person name="Ramirez L."/>
            <person name="Alfaro M."/>
            <person name="Sun H."/>
            <person name="Tritt A."/>
            <person name="Yoshinaga Y."/>
            <person name="Zwiers L.-H."/>
            <person name="Turgeon B."/>
            <person name="Goodwin S."/>
            <person name="Spatafora J."/>
            <person name="Crous P."/>
            <person name="Grigoriev I."/>
        </authorList>
    </citation>
    <scope>NUCLEOTIDE SEQUENCE</scope>
    <source>
        <strain evidence="6">HMLAC05119</strain>
    </source>
</reference>
<keyword evidence="3" id="KW-0539">Nucleus</keyword>
<dbReference type="GO" id="GO:0016514">
    <property type="term" value="C:SWI/SNF complex"/>
    <property type="evidence" value="ECO:0007669"/>
    <property type="project" value="TreeGrafter"/>
</dbReference>
<dbReference type="PANTHER" id="PTHR13964">
    <property type="entry name" value="RBP-RELATED"/>
    <property type="match status" value="1"/>
</dbReference>
<dbReference type="InterPro" id="IPR036431">
    <property type="entry name" value="ARID_dom_sf"/>
</dbReference>
<evidence type="ECO:0000256" key="3">
    <source>
        <dbReference type="ARBA" id="ARBA00023242"/>
    </source>
</evidence>
<evidence type="ECO:0000259" key="5">
    <source>
        <dbReference type="PROSITE" id="PS51011"/>
    </source>
</evidence>
<evidence type="ECO:0000313" key="6">
    <source>
        <dbReference type="EMBL" id="KAF1920349.1"/>
    </source>
</evidence>
<dbReference type="PANTHER" id="PTHR13964:SF27">
    <property type="entry name" value="HAT-TRICK, ISOFORM D"/>
    <property type="match status" value="1"/>
</dbReference>
<keyword evidence="1" id="KW-0805">Transcription regulation</keyword>
<keyword evidence="7" id="KW-1185">Reference proteome</keyword>
<sequence length="1004" mass="111777">MDFQTPQNGMYDPSSFIDPSAIANPQMNGARAYPMSSIPQKRDSTGASLSLSRSQTPSQQPQFGFSQQQNFANTPSPTMQNQNFAPAQLGAQRMQTASPAQNPHAPQLSPMNFQNSPMNPGFNQTASGQFPVQSVQLSQNLQSRQQEAQRQYAMRLQAQAQQQHQMGNLAASNMAAQQRHQGSQMPGAMPGAMPGGMPHQGMQPQGMQQGMQPAMIQAPGQQQQQNPQYQYQQFLKNVSALMGQHRRPFNPQPTVAGRPINLQQLYTVVLRYKGHRVVTQSQAWPKISHVMNIPPQQFPSAPQELQQIYEQNLAMYEHAYFQRQQALKGMTGQQGQMGATGQQMSPTRPQIPSGQNNGSAQQEYLQQLQRSQEAMKQQQQQRQSATPMQQTPQSQQFDPASQPQHSTPLQSNASLPNMNGHGTPQPDGSARKSMSRQLEGTPSQAREPSQALASPTIPGEPAVPAEIATISVEDLEMRKPVIESEDGTRVYQPAYRKQDTWGGLDFDSDNFKNMIETIITYKPNHPLLSEMGAIDIRALTMSLRSGLHAETRLALDTLTRITYENTIQFDLSLCEDLTDVLVDLAEEQLEILGNENPEVTDILDLTPYEDVLHHCRAQAATLQDLPAAGTKEYTLDRTADRLLAITTIFRNLSFLEVNHALLVSFPVLKFLSNFIRLVGTRVLLLRSHINTFDFMKDVVTFFSNTGAKIILPSREDAYAVLHFLCAFAPCPRPTEPAKFTPFNPQIHRYLPSAVDSLAKLLARDDPNRTYYKQIFVNEATSTPSYDLLTRAFSLAISVAPDRNYIENRMYQVKGQPTKDARMFEVRIAESRKAYLMQGMLAADILASLAPGAESGLCRSWLESEDGWAHSLLKFAMSLSVTDAAIPIPPPQPVNARGQRPMDHDREGFQLIVHRALSTLKRLGDKSKGGDTLVKGVQTNGHEHAHDDEIDEDDEDMDIFSFSGSSWKVKADILPRKETLLGALLTAQLDVRSLNQFCKIGYLDE</sequence>
<dbReference type="Proteomes" id="UP000800096">
    <property type="component" value="Unassembled WGS sequence"/>
</dbReference>
<dbReference type="InterPro" id="IPR051232">
    <property type="entry name" value="ARID/SWI1_ChromRemod"/>
</dbReference>
<feature type="compositionally biased region" description="Polar residues" evidence="4">
    <location>
        <begin position="435"/>
        <end position="453"/>
    </location>
</feature>
<dbReference type="SMART" id="SM01014">
    <property type="entry name" value="ARID"/>
    <property type="match status" value="1"/>
</dbReference>
<feature type="compositionally biased region" description="Polar residues" evidence="4">
    <location>
        <begin position="345"/>
        <end position="360"/>
    </location>
</feature>
<dbReference type="SUPFAM" id="SSF46774">
    <property type="entry name" value="ARID-like"/>
    <property type="match status" value="1"/>
</dbReference>
<dbReference type="EMBL" id="ML979132">
    <property type="protein sequence ID" value="KAF1920349.1"/>
    <property type="molecule type" value="Genomic_DNA"/>
</dbReference>
<dbReference type="Gene3D" id="1.10.150.60">
    <property type="entry name" value="ARID DNA-binding domain"/>
    <property type="match status" value="1"/>
</dbReference>
<dbReference type="SMART" id="SM00501">
    <property type="entry name" value="BRIGHT"/>
    <property type="match status" value="1"/>
</dbReference>
<feature type="region of interest" description="Disordered" evidence="4">
    <location>
        <begin position="331"/>
        <end position="461"/>
    </location>
</feature>
<dbReference type="CDD" id="cd16871">
    <property type="entry name" value="ARID_Swi1p-like"/>
    <property type="match status" value="1"/>
</dbReference>
<dbReference type="GO" id="GO:0000976">
    <property type="term" value="F:transcription cis-regulatory region binding"/>
    <property type="evidence" value="ECO:0007669"/>
    <property type="project" value="TreeGrafter"/>
</dbReference>
<evidence type="ECO:0000256" key="1">
    <source>
        <dbReference type="ARBA" id="ARBA00023015"/>
    </source>
</evidence>
<proteinExistence type="predicted"/>
<protein>
    <recommendedName>
        <fullName evidence="5">ARID domain-containing protein</fullName>
    </recommendedName>
</protein>
<gene>
    <name evidence="6" type="ORF">BDU57DRAFT_438480</name>
</gene>
<accession>A0A6A5QYI7</accession>
<dbReference type="GO" id="GO:0006357">
    <property type="term" value="P:regulation of transcription by RNA polymerase II"/>
    <property type="evidence" value="ECO:0007669"/>
    <property type="project" value="TreeGrafter"/>
</dbReference>
<feature type="compositionally biased region" description="Polar residues" evidence="4">
    <location>
        <begin position="70"/>
        <end position="85"/>
    </location>
</feature>
<dbReference type="Pfam" id="PF01388">
    <property type="entry name" value="ARID"/>
    <property type="match status" value="1"/>
</dbReference>
<feature type="compositionally biased region" description="Polar residues" evidence="4">
    <location>
        <begin position="392"/>
        <end position="422"/>
    </location>
</feature>
<name>A0A6A5QYI7_AMPQU</name>
<feature type="compositionally biased region" description="Low complexity" evidence="4">
    <location>
        <begin position="331"/>
        <end position="344"/>
    </location>
</feature>
<evidence type="ECO:0000313" key="7">
    <source>
        <dbReference type="Proteomes" id="UP000800096"/>
    </source>
</evidence>
<organism evidence="6 7">
    <name type="scientific">Ampelomyces quisqualis</name>
    <name type="common">Powdery mildew agent</name>
    <dbReference type="NCBI Taxonomy" id="50730"/>
    <lineage>
        <taxon>Eukaryota</taxon>
        <taxon>Fungi</taxon>
        <taxon>Dikarya</taxon>
        <taxon>Ascomycota</taxon>
        <taxon>Pezizomycotina</taxon>
        <taxon>Dothideomycetes</taxon>
        <taxon>Pleosporomycetidae</taxon>
        <taxon>Pleosporales</taxon>
        <taxon>Pleosporineae</taxon>
        <taxon>Phaeosphaeriaceae</taxon>
        <taxon>Ampelomyces</taxon>
    </lineage>
</organism>
<dbReference type="PROSITE" id="PS51011">
    <property type="entry name" value="ARID"/>
    <property type="match status" value="1"/>
</dbReference>
<feature type="compositionally biased region" description="Polar residues" evidence="4">
    <location>
        <begin position="109"/>
        <end position="127"/>
    </location>
</feature>
<feature type="compositionally biased region" description="Low complexity" evidence="4">
    <location>
        <begin position="54"/>
        <end position="69"/>
    </location>
</feature>
<dbReference type="AlphaFoldDB" id="A0A6A5QYI7"/>
<evidence type="ECO:0000256" key="2">
    <source>
        <dbReference type="ARBA" id="ARBA00023163"/>
    </source>
</evidence>
<keyword evidence="2" id="KW-0804">Transcription</keyword>